<evidence type="ECO:0000256" key="1">
    <source>
        <dbReference type="SAM" id="MobiDB-lite"/>
    </source>
</evidence>
<protein>
    <submittedName>
        <fullName evidence="3">Uncharacterized protein</fullName>
    </submittedName>
</protein>
<dbReference type="GeneID" id="39981368"/>
<keyword evidence="2" id="KW-0472">Membrane</keyword>
<keyword evidence="2" id="KW-1133">Transmembrane helix</keyword>
<gene>
    <name evidence="3" type="ORF">TM35_000022700</name>
</gene>
<evidence type="ECO:0000313" key="4">
    <source>
        <dbReference type="Proteomes" id="UP000192257"/>
    </source>
</evidence>
<dbReference type="EMBL" id="NBCO01000002">
    <property type="protein sequence ID" value="ORC92944.1"/>
    <property type="molecule type" value="Genomic_DNA"/>
</dbReference>
<feature type="region of interest" description="Disordered" evidence="1">
    <location>
        <begin position="340"/>
        <end position="359"/>
    </location>
</feature>
<dbReference type="OrthoDB" id="241163at2759"/>
<comment type="caution">
    <text evidence="3">The sequence shown here is derived from an EMBL/GenBank/DDBJ whole genome shotgun (WGS) entry which is preliminary data.</text>
</comment>
<sequence length="374" mass="41079">MEAVVYEDTPDVSVRLERLKVSLLAFISVPAVAPSVVAIIVPVALGVRNASSSNIRATSCMREVAAVRLHQACTDRAQLRRWLRHEFGCVMNLWIVAAVDPRDTSELSTLANWQINRHRSPLAQADAVSLSMREVALLWGEQQRVPLLARFLLPHQSLLLDMTCCFGEGSRRPVDPAVFGSLQAKHVAKGRTSIIVFYSAWLPLTATPHGLARLQQQFRCFARNVLSPTQIPFCCAYGGGVGSLQQNLVSVPSPGRKSHEECLHPVTSAALLATRSLKDVYSLAGVLFGYPQVNYYGEAAAFCASMQRRRRAAGLVYNASLSWEKGVVVVKREGATDRASRAQRRKRGRETVALAQSTPAEAEEELSWCEDVGN</sequence>
<name>A0A1X0P7P2_9TRYP</name>
<organism evidence="3 4">
    <name type="scientific">Trypanosoma theileri</name>
    <dbReference type="NCBI Taxonomy" id="67003"/>
    <lineage>
        <taxon>Eukaryota</taxon>
        <taxon>Discoba</taxon>
        <taxon>Euglenozoa</taxon>
        <taxon>Kinetoplastea</taxon>
        <taxon>Metakinetoplastina</taxon>
        <taxon>Trypanosomatida</taxon>
        <taxon>Trypanosomatidae</taxon>
        <taxon>Trypanosoma</taxon>
    </lineage>
</organism>
<evidence type="ECO:0000313" key="3">
    <source>
        <dbReference type="EMBL" id="ORC92944.1"/>
    </source>
</evidence>
<evidence type="ECO:0000256" key="2">
    <source>
        <dbReference type="SAM" id="Phobius"/>
    </source>
</evidence>
<dbReference type="VEuPathDB" id="TriTrypDB:TM35_000022700"/>
<proteinExistence type="predicted"/>
<dbReference type="AlphaFoldDB" id="A0A1X0P7P2"/>
<reference evidence="3 4" key="1">
    <citation type="submission" date="2017-03" db="EMBL/GenBank/DDBJ databases">
        <title>An alternative strategy for trypanosome survival in the mammalian bloodstream revealed through genome and transcriptome analysis of the ubiquitous bovine parasite Trypanosoma (Megatrypanum) theileri.</title>
        <authorList>
            <person name="Kelly S."/>
            <person name="Ivens A."/>
            <person name="Mott A."/>
            <person name="O'Neill E."/>
            <person name="Emms D."/>
            <person name="Macleod O."/>
            <person name="Voorheis P."/>
            <person name="Matthews J."/>
            <person name="Matthews K."/>
            <person name="Carrington M."/>
        </authorList>
    </citation>
    <scope>NUCLEOTIDE SEQUENCE [LARGE SCALE GENOMIC DNA]</scope>
    <source>
        <strain evidence="3">Edinburgh</strain>
    </source>
</reference>
<accession>A0A1X0P7P2</accession>
<keyword evidence="2" id="KW-0812">Transmembrane</keyword>
<dbReference type="Proteomes" id="UP000192257">
    <property type="component" value="Unassembled WGS sequence"/>
</dbReference>
<dbReference type="RefSeq" id="XP_028887010.1">
    <property type="nucleotide sequence ID" value="XM_029021588.1"/>
</dbReference>
<keyword evidence="4" id="KW-1185">Reference proteome</keyword>
<feature type="transmembrane region" description="Helical" evidence="2">
    <location>
        <begin position="23"/>
        <end position="47"/>
    </location>
</feature>